<keyword evidence="1" id="KW-0732">Signal</keyword>
<evidence type="ECO:0000313" key="2">
    <source>
        <dbReference type="EMBL" id="MBK1671662.1"/>
    </source>
</evidence>
<evidence type="ECO:0000256" key="1">
    <source>
        <dbReference type="SAM" id="SignalP"/>
    </source>
</evidence>
<keyword evidence="3" id="KW-1185">Reference proteome</keyword>
<dbReference type="EMBL" id="NRRL01000286">
    <property type="protein sequence ID" value="MBK1671662.1"/>
    <property type="molecule type" value="Genomic_DNA"/>
</dbReference>
<comment type="caution">
    <text evidence="2">The sequence shown here is derived from an EMBL/GenBank/DDBJ whole genome shotgun (WGS) entry which is preliminary data.</text>
</comment>
<dbReference type="RefSeq" id="WP_200344788.1">
    <property type="nucleotide sequence ID" value="NZ_NRRL01000286.1"/>
</dbReference>
<feature type="non-terminal residue" evidence="2">
    <location>
        <position position="94"/>
    </location>
</feature>
<feature type="signal peptide" evidence="1">
    <location>
        <begin position="1"/>
        <end position="37"/>
    </location>
</feature>
<protein>
    <submittedName>
        <fullName evidence="2">Uncharacterized protein</fullName>
    </submittedName>
</protein>
<name>A0ABS1DP10_9PROT</name>
<dbReference type="PROSITE" id="PS51257">
    <property type="entry name" value="PROKAR_LIPOPROTEIN"/>
    <property type="match status" value="1"/>
</dbReference>
<organism evidence="2 3">
    <name type="scientific">Rhodovibrio sodomensis</name>
    <dbReference type="NCBI Taxonomy" id="1088"/>
    <lineage>
        <taxon>Bacteria</taxon>
        <taxon>Pseudomonadati</taxon>
        <taxon>Pseudomonadota</taxon>
        <taxon>Alphaproteobacteria</taxon>
        <taxon>Rhodospirillales</taxon>
        <taxon>Rhodovibrionaceae</taxon>
        <taxon>Rhodovibrio</taxon>
    </lineage>
</organism>
<sequence>MTDKQGVRYRSTARGLSVAAAGLLAACVNAGADQATAADQSKSPDRVVKQDPGKVVYWVPPGPRKLSPAVFGTAEDPKMTLAPKLNKARRMVEA</sequence>
<dbReference type="Proteomes" id="UP001296873">
    <property type="component" value="Unassembled WGS sequence"/>
</dbReference>
<reference evidence="2 3" key="1">
    <citation type="journal article" date="2020" name="Microorganisms">
        <title>Osmotic Adaptation and Compatible Solute Biosynthesis of Phototrophic Bacteria as Revealed from Genome Analyses.</title>
        <authorList>
            <person name="Imhoff J.F."/>
            <person name="Rahn T."/>
            <person name="Kunzel S."/>
            <person name="Keller A."/>
            <person name="Neulinger S.C."/>
        </authorList>
    </citation>
    <scope>NUCLEOTIDE SEQUENCE [LARGE SCALE GENOMIC DNA]</scope>
    <source>
        <strain evidence="2 3">DSM 9895</strain>
    </source>
</reference>
<evidence type="ECO:0000313" key="3">
    <source>
        <dbReference type="Proteomes" id="UP001296873"/>
    </source>
</evidence>
<accession>A0ABS1DP10</accession>
<feature type="chain" id="PRO_5047525494" evidence="1">
    <location>
        <begin position="38"/>
        <end position="94"/>
    </location>
</feature>
<proteinExistence type="predicted"/>
<gene>
    <name evidence="2" type="ORF">CKO28_27110</name>
</gene>